<evidence type="ECO:0000259" key="11">
    <source>
        <dbReference type="Pfam" id="PF02900"/>
    </source>
</evidence>
<comment type="subunit">
    <text evidence="5 10">Homotetramer.</text>
</comment>
<dbReference type="Proteomes" id="UP001596337">
    <property type="component" value="Unassembled WGS sequence"/>
</dbReference>
<evidence type="ECO:0000256" key="5">
    <source>
        <dbReference type="ARBA" id="ARBA00011881"/>
    </source>
</evidence>
<comment type="pathway">
    <text evidence="3 10">Aromatic compound metabolism; 3-phenylpropanoate degradation.</text>
</comment>
<evidence type="ECO:0000256" key="9">
    <source>
        <dbReference type="ARBA" id="ARBA00023004"/>
    </source>
</evidence>
<reference evidence="13" key="1">
    <citation type="journal article" date="2019" name="Int. J. Syst. Evol. Microbiol.">
        <title>The Global Catalogue of Microorganisms (GCM) 10K type strain sequencing project: providing services to taxonomists for standard genome sequencing and annotation.</title>
        <authorList>
            <consortium name="The Broad Institute Genomics Platform"/>
            <consortium name="The Broad Institute Genome Sequencing Center for Infectious Disease"/>
            <person name="Wu L."/>
            <person name="Ma J."/>
        </authorList>
    </citation>
    <scope>NUCLEOTIDE SEQUENCE [LARGE SCALE GENOMIC DNA]</scope>
    <source>
        <strain evidence="13">KCTC 32255</strain>
    </source>
</reference>
<keyword evidence="13" id="KW-1185">Reference proteome</keyword>
<dbReference type="Gene3D" id="3.40.830.10">
    <property type="entry name" value="LigB-like"/>
    <property type="match status" value="1"/>
</dbReference>
<keyword evidence="6 10" id="KW-0058">Aromatic hydrocarbons catabolism</keyword>
<evidence type="ECO:0000256" key="10">
    <source>
        <dbReference type="HAMAP-Rule" id="MF_01653"/>
    </source>
</evidence>
<accession>A0ABW2BV27</accession>
<feature type="active site" description="Proton donor" evidence="10">
    <location>
        <position position="114"/>
    </location>
</feature>
<dbReference type="Pfam" id="PF02900">
    <property type="entry name" value="LigB"/>
    <property type="match status" value="1"/>
</dbReference>
<dbReference type="EC" id="1.13.11.16" evidence="10"/>
<dbReference type="NCBIfam" id="NF009910">
    <property type="entry name" value="PRK13370.1-4"/>
    <property type="match status" value="1"/>
</dbReference>
<sequence>MPAALCTLSHSPLIGFNNPAPETEARVQAAFDHAKKFVEDFDPELVVLFAPDHYNGFFYDMMPPFCVGTNATALGDYDTLAGPLSVTPIARQIVADVLDAGIDIAVSEHMYVDHGFAQPLQFLFGSLQAVPSLPVFINSVAVPLGPASRARKLGSAIGQATAALDKRVLFVGSGGLSHDPPVPKLEGASPEVAQRLIAGRHPTPEERAARQARVIQSGLDLAAGISTMRALNPEWDNAFLDILAAGDLTQIDTWSNEWFVEQGGDSAHEVRTWIAAYAALAARNRYSMNYRFYEEIKEWIAGFSITTAVEIPVQKPVQA</sequence>
<evidence type="ECO:0000256" key="8">
    <source>
        <dbReference type="ARBA" id="ARBA00023002"/>
    </source>
</evidence>
<dbReference type="HAMAP" id="MF_01653">
    <property type="entry name" value="MhpB"/>
    <property type="match status" value="1"/>
</dbReference>
<dbReference type="InterPro" id="IPR004183">
    <property type="entry name" value="Xdiol_dOase_suB"/>
</dbReference>
<keyword evidence="8 10" id="KW-0560">Oxidoreductase</keyword>
<comment type="catalytic activity">
    <reaction evidence="1 10">
        <text>(2E)-3-(2,3-dihydroxyphenyl)prop-2-enoate + O2 = (2Z,4E,7E)-2-hydroxy-6-oxonona-2,4,7-trienedioate + H(+)</text>
        <dbReference type="Rhea" id="RHEA:25054"/>
        <dbReference type="ChEBI" id="CHEBI:15378"/>
        <dbReference type="ChEBI" id="CHEBI:15379"/>
        <dbReference type="ChEBI" id="CHEBI:58642"/>
        <dbReference type="ChEBI" id="CHEBI:66888"/>
        <dbReference type="EC" id="1.13.11.16"/>
    </reaction>
</comment>
<evidence type="ECO:0000256" key="3">
    <source>
        <dbReference type="ARBA" id="ARBA00005207"/>
    </source>
</evidence>
<comment type="function">
    <text evidence="10">Catalyzes the non-heme iron(II)-dependent oxidative cleavage of 2,3-dihydroxyphenylpropionic acid and 2,3-dihydroxicinnamic acid into 2-hydroxy-6-ketononadienedioate and 2-hydroxy-6-ketononatrienedioate, respectively.</text>
</comment>
<protein>
    <recommendedName>
        <fullName evidence="10">2,3-dihydroxyphenylpropionate/2,3-dihydroxicinnamic acid 1,2-dioxygenase</fullName>
        <ecNumber evidence="10">1.13.11.16</ecNumber>
    </recommendedName>
    <alternativeName>
        <fullName evidence="10">3-carboxyethylcatechol 2,3-dioxygenase</fullName>
    </alternativeName>
</protein>
<dbReference type="CDD" id="cd07365">
    <property type="entry name" value="MhpB_like"/>
    <property type="match status" value="1"/>
</dbReference>
<evidence type="ECO:0000313" key="12">
    <source>
        <dbReference type="EMBL" id="MFC6866405.1"/>
    </source>
</evidence>
<evidence type="ECO:0000256" key="4">
    <source>
        <dbReference type="ARBA" id="ARBA00007030"/>
    </source>
</evidence>
<gene>
    <name evidence="10" type="primary">mhpB</name>
    <name evidence="12" type="ORF">ACFQGD_04535</name>
</gene>
<evidence type="ECO:0000256" key="7">
    <source>
        <dbReference type="ARBA" id="ARBA00022964"/>
    </source>
</evidence>
<evidence type="ECO:0000256" key="1">
    <source>
        <dbReference type="ARBA" id="ARBA00001748"/>
    </source>
</evidence>
<keyword evidence="9 10" id="KW-0408">Iron</keyword>
<keyword evidence="7 10" id="KW-0223">Dioxygenase</keyword>
<feature type="active site" description="Proton acceptor" evidence="10">
    <location>
        <position position="178"/>
    </location>
</feature>
<evidence type="ECO:0000256" key="6">
    <source>
        <dbReference type="ARBA" id="ARBA00022797"/>
    </source>
</evidence>
<comment type="similarity">
    <text evidence="4 10">Belongs to the LigB/MhpB extradiol dioxygenase family.</text>
</comment>
<comment type="caution">
    <text evidence="12">The sequence shown here is derived from an EMBL/GenBank/DDBJ whole genome shotgun (WGS) entry which is preliminary data.</text>
</comment>
<dbReference type="SUPFAM" id="SSF53213">
    <property type="entry name" value="LigB-like"/>
    <property type="match status" value="1"/>
</dbReference>
<evidence type="ECO:0000313" key="13">
    <source>
        <dbReference type="Proteomes" id="UP001596337"/>
    </source>
</evidence>
<comment type="cofactor">
    <cofactor evidence="10">
        <name>Fe(2+)</name>
        <dbReference type="ChEBI" id="CHEBI:29033"/>
    </cofactor>
</comment>
<dbReference type="EMBL" id="JBHSXX010000001">
    <property type="protein sequence ID" value="MFC6866405.1"/>
    <property type="molecule type" value="Genomic_DNA"/>
</dbReference>
<feature type="domain" description="Extradiol ring-cleavage dioxygenase class III enzyme subunit B" evidence="11">
    <location>
        <begin position="6"/>
        <end position="303"/>
    </location>
</feature>
<dbReference type="RefSeq" id="WP_345402010.1">
    <property type="nucleotide sequence ID" value="NZ_BAABLA010000108.1"/>
</dbReference>
<proteinExistence type="inferred from homology"/>
<comment type="catalytic activity">
    <reaction evidence="2 10">
        <text>3-(2,3-dihydroxyphenyl)propanoate + O2 = (2Z,4E)-2-hydroxy-6-oxonona-2,4-dienedioate + H(+)</text>
        <dbReference type="Rhea" id="RHEA:23840"/>
        <dbReference type="ChEBI" id="CHEBI:15378"/>
        <dbReference type="ChEBI" id="CHEBI:15379"/>
        <dbReference type="ChEBI" id="CHEBI:46951"/>
        <dbReference type="ChEBI" id="CHEBI:66887"/>
        <dbReference type="EC" id="1.13.11.16"/>
    </reaction>
</comment>
<organism evidence="12 13">
    <name type="scientific">Haloechinothrix salitolerans</name>
    <dbReference type="NCBI Taxonomy" id="926830"/>
    <lineage>
        <taxon>Bacteria</taxon>
        <taxon>Bacillati</taxon>
        <taxon>Actinomycetota</taxon>
        <taxon>Actinomycetes</taxon>
        <taxon>Pseudonocardiales</taxon>
        <taxon>Pseudonocardiaceae</taxon>
        <taxon>Haloechinothrix</taxon>
    </lineage>
</organism>
<name>A0ABW2BV27_9PSEU</name>
<dbReference type="InterPro" id="IPR023789">
    <property type="entry name" value="DHPP/DHXA_dioxygenase"/>
</dbReference>
<evidence type="ECO:0000256" key="2">
    <source>
        <dbReference type="ARBA" id="ARBA00001843"/>
    </source>
</evidence>
<dbReference type="GO" id="GO:0047070">
    <property type="term" value="F:3-carboxyethylcatechol 2,3-dioxygenase activity"/>
    <property type="evidence" value="ECO:0007669"/>
    <property type="project" value="UniProtKB-EC"/>
</dbReference>